<protein>
    <submittedName>
        <fullName evidence="6">NAD-dependent glutamate dehydrogenase</fullName>
    </submittedName>
</protein>
<keyword evidence="7" id="KW-1185">Reference proteome</keyword>
<feature type="domain" description="NAD-glutamate dehydrogenase catalytic" evidence="2">
    <location>
        <begin position="681"/>
        <end position="1176"/>
    </location>
</feature>
<dbReference type="Pfam" id="PF21074">
    <property type="entry name" value="GDH_C"/>
    <property type="match status" value="1"/>
</dbReference>
<evidence type="ECO:0000259" key="3">
    <source>
        <dbReference type="Pfam" id="PF21074"/>
    </source>
</evidence>
<dbReference type="InterPro" id="IPR046346">
    <property type="entry name" value="Aminoacid_DH-like_N_sf"/>
</dbReference>
<dbReference type="InterPro" id="IPR036271">
    <property type="entry name" value="Tet_transcr_reg_TetR-rel_C_sf"/>
</dbReference>
<organism evidence="6 7">
    <name type="scientific">Hydrogenophilus thermoluteolus</name>
    <name type="common">Pseudomonas hydrogenothermophila</name>
    <dbReference type="NCBI Taxonomy" id="297"/>
    <lineage>
        <taxon>Bacteria</taxon>
        <taxon>Pseudomonadati</taxon>
        <taxon>Pseudomonadota</taxon>
        <taxon>Hydrogenophilia</taxon>
        <taxon>Hydrogenophilales</taxon>
        <taxon>Hydrogenophilaceae</taxon>
        <taxon>Hydrogenophilus</taxon>
    </lineage>
</organism>
<sequence>MEPAVIVPLLAQALDPNDAVSEAHLTEWAEHLAVTAQQPPEQQGWRWRWQRVSLPDGEGEALAIAQPDRPLLFATALIAFDRAGIRPRFAFHPVVTAADGQPESWMLFICEPLPKAARATLEAALTEGFLQAVAASDDWPLMRERANVTASLLPRWCGTQSDPTWVRECQALLEWVASGHFVLLGCRDYQVERNSDSVQLRRIPGSGLGVLRDSSARSEYSESFARLPAPARELLLHYPEPMLITQGSQRAIVHRYAYPSEILVWERDASGTAVRERRFLGLWTATAYRYPVAQLPLLRHKAAAVQQAVGARPGSHLERALALVLDLYPRDEAFQVDVATWSAHAQAILRAQERRQIRLITRRDTFGRFVSVQLITPRDGYDTETRLAIQNHLETAFGAQNTDAEVIFTDSATARVWFRFWLPQPTLDLTWDEAQLERTVAAIALPWRERLWQALHNAAPKRLSERAWASFHHGFDAVAQRRWRPEVIAPDLLALAQLPDDCNLWLTLEPDPAPSETEPRWQLRLWHRFAPALLADLSPLLESLGARLLEENADEIRTDAGSWWLHDLRLTIAWGDPPKPEDIERFIAAFHALWARRADCDGYNRLVTLAGLTWREALLWRAYAAWLKQSALPFTPNYILEMVLRHPAFVRAWTQAFHARFDPKRTHDHAAAYQEWRERLAALIEQLPTLDEERIARAFLATLDATVRTNFYREDEAGTPRPWLALKIASQTIDFLPDPKPWRETFVFAPNVEGVHLRGGPVARGGLRWSDRKDDYRTEILGLMKAQLVKNALIVPTGAKGGFIVRNAAPTHDRAAWQAAGLDAYRTYLRGLLDLADNRVEGTIVPPPQVVRHDDDDPYLVVAADKGTATFSDTANAIASEYGFWLGDAFASGGSVGYDHKKLGITARGTWVAIERHLRELGIDIATQPITVVGIGDMSGDVFGNGMLAHRTLKLIAAFDHRHIFIDPDPDPVISYRERERLFRLPSSSWDDYRRDCLSEGGGIWPRTAKRIPLSPQARAALGLPETVTALTPPELIQAILRAPVDLLYNGGIGTYVKASTESHAEAGDRANDAVRVDANTLRCRIVGEGGNLGFTQRARVEYALLGGRIETDAIHNSGGVDCSDHEVNLKIALGLGVEHGKIAAETRDARFMGMADAVVQAVLHDNFTQTEAIALDALRGGHGWPAWRHFISRLVAEKLLDRCLERIPSDVEMAEREENGVGLTRPELSVLLAYAKLEVKAALLASACLDDPLLARDYPRYFPSELADDLGETLHEHPLRREIVATLWTNRLIDRLGITTVDELAQETGAAIPEIARAFTLVWHLFALEVRLAEIDALAGAIPEATRYEALTWLRNHCRQAVTGFLSEPTWQQQTGDALLPTLEAAANTLRSLWREATQPNLAQIRVEAIERWQRAGLSEALATELAWLPTASALFTLAALAQETGQPLEAVAAVYWALQGK</sequence>
<dbReference type="InterPro" id="IPR028971">
    <property type="entry name" value="NAD-GDH_cat"/>
</dbReference>
<dbReference type="PANTHER" id="PTHR43403:SF1">
    <property type="entry name" value="NAD-SPECIFIC GLUTAMATE DEHYDROGENASE"/>
    <property type="match status" value="1"/>
</dbReference>
<keyword evidence="1" id="KW-0560">Oxidoreductase</keyword>
<dbReference type="EMBL" id="AP018558">
    <property type="protein sequence ID" value="BBD76345.1"/>
    <property type="molecule type" value="Genomic_DNA"/>
</dbReference>
<dbReference type="InterPro" id="IPR048381">
    <property type="entry name" value="GDH_C"/>
</dbReference>
<proteinExistence type="predicted"/>
<accession>A0A2Z6DV87</accession>
<dbReference type="GO" id="GO:0004352">
    <property type="term" value="F:glutamate dehydrogenase (NAD+) activity"/>
    <property type="evidence" value="ECO:0007669"/>
    <property type="project" value="InterPro"/>
</dbReference>
<dbReference type="SUPFAM" id="SSF51735">
    <property type="entry name" value="NAD(P)-binding Rossmann-fold domains"/>
    <property type="match status" value="1"/>
</dbReference>
<gene>
    <name evidence="6" type="ORF">HPTL_0075</name>
</gene>
<dbReference type="InterPro" id="IPR049059">
    <property type="entry name" value="NAD_Glu_DH_HM1"/>
</dbReference>
<dbReference type="OrthoDB" id="9758052at2"/>
<dbReference type="InterPro" id="IPR049056">
    <property type="entry name" value="NAD_Glu_DH_HM3"/>
</dbReference>
<dbReference type="SUPFAM" id="SSF53223">
    <property type="entry name" value="Aminoacid dehydrogenase-like, N-terminal domain"/>
    <property type="match status" value="1"/>
</dbReference>
<dbReference type="RefSeq" id="WP_119334198.1">
    <property type="nucleotide sequence ID" value="NZ_AP018558.1"/>
</dbReference>
<name>A0A2Z6DV87_HYDTE</name>
<dbReference type="Pfam" id="PF21073">
    <property type="entry name" value="GDH_HM1"/>
    <property type="match status" value="1"/>
</dbReference>
<evidence type="ECO:0000313" key="6">
    <source>
        <dbReference type="EMBL" id="BBD76345.1"/>
    </source>
</evidence>
<evidence type="ECO:0000259" key="5">
    <source>
        <dbReference type="Pfam" id="PF21077"/>
    </source>
</evidence>
<dbReference type="GO" id="GO:0006538">
    <property type="term" value="P:L-glutamate catabolic process"/>
    <property type="evidence" value="ECO:0007669"/>
    <property type="project" value="InterPro"/>
</dbReference>
<reference evidence="6 7" key="1">
    <citation type="submission" date="2018-04" db="EMBL/GenBank/DDBJ databases">
        <title>Complete genome sequence of Hydrogenophilus thermoluteolus TH-1.</title>
        <authorList>
            <person name="Arai H."/>
        </authorList>
    </citation>
    <scope>NUCLEOTIDE SEQUENCE [LARGE SCALE GENOMIC DNA]</scope>
    <source>
        <strain evidence="6 7">TH-1</strain>
    </source>
</reference>
<feature type="domain" description="NAD-glutamate dehydrogenase ACT3" evidence="5">
    <location>
        <begin position="517"/>
        <end position="573"/>
    </location>
</feature>
<evidence type="ECO:0000259" key="4">
    <source>
        <dbReference type="Pfam" id="PF21076"/>
    </source>
</evidence>
<evidence type="ECO:0000259" key="2">
    <source>
        <dbReference type="Pfam" id="PF05088"/>
    </source>
</evidence>
<dbReference type="InterPro" id="IPR036291">
    <property type="entry name" value="NAD(P)-bd_dom_sf"/>
</dbReference>
<dbReference type="Pfam" id="PF05088">
    <property type="entry name" value="Bac_GDH_CD"/>
    <property type="match status" value="1"/>
</dbReference>
<dbReference type="PANTHER" id="PTHR43403">
    <property type="entry name" value="NAD-SPECIFIC GLUTAMATE DEHYDROGENASE"/>
    <property type="match status" value="1"/>
</dbReference>
<dbReference type="Pfam" id="PF21076">
    <property type="entry name" value="GDH_ACT2"/>
    <property type="match status" value="1"/>
</dbReference>
<evidence type="ECO:0000313" key="7">
    <source>
        <dbReference type="Proteomes" id="UP000262004"/>
    </source>
</evidence>
<dbReference type="InterPro" id="IPR049062">
    <property type="entry name" value="NAD_Glu_DH_ACT2"/>
</dbReference>
<dbReference type="InterPro" id="IPR007780">
    <property type="entry name" value="NAD_Glu_DH_bac"/>
</dbReference>
<dbReference type="KEGG" id="htl:HPTL_0075"/>
<dbReference type="Pfam" id="PF21077">
    <property type="entry name" value="GDH_ACT3"/>
    <property type="match status" value="1"/>
</dbReference>
<dbReference type="GO" id="GO:0004069">
    <property type="term" value="F:L-aspartate:2-oxoglutarate aminotransferase activity"/>
    <property type="evidence" value="ECO:0007669"/>
    <property type="project" value="InterPro"/>
</dbReference>
<feature type="domain" description="NAD-specific glutamate dehydrogenase C-terminal" evidence="3">
    <location>
        <begin position="1222"/>
        <end position="1461"/>
    </location>
</feature>
<dbReference type="Gene3D" id="3.40.50.720">
    <property type="entry name" value="NAD(P)-binding Rossmann-like Domain"/>
    <property type="match status" value="1"/>
</dbReference>
<feature type="domain" description="NAD-glutamate dehydrogenase ACT2" evidence="4">
    <location>
        <begin position="358"/>
        <end position="447"/>
    </location>
</feature>
<dbReference type="Pfam" id="PF21078">
    <property type="entry name" value="GDH_HM3"/>
    <property type="match status" value="1"/>
</dbReference>
<dbReference type="SUPFAM" id="SSF48498">
    <property type="entry name" value="Tetracyclin repressor-like, C-terminal domain"/>
    <property type="match status" value="1"/>
</dbReference>
<evidence type="ECO:0000256" key="1">
    <source>
        <dbReference type="ARBA" id="ARBA00023002"/>
    </source>
</evidence>
<dbReference type="InterPro" id="IPR049064">
    <property type="entry name" value="NAD_Glu_DH_ACT3"/>
</dbReference>
<dbReference type="Proteomes" id="UP000262004">
    <property type="component" value="Chromosome"/>
</dbReference>